<gene>
    <name evidence="9" type="primary">LOC100183252</name>
</gene>
<feature type="compositionally biased region" description="Polar residues" evidence="8">
    <location>
        <begin position="822"/>
        <end position="835"/>
    </location>
</feature>
<evidence type="ECO:0000256" key="5">
    <source>
        <dbReference type="ARBA" id="ARBA00022989"/>
    </source>
</evidence>
<feature type="compositionally biased region" description="Basic and acidic residues" evidence="8">
    <location>
        <begin position="648"/>
        <end position="659"/>
    </location>
</feature>
<evidence type="ECO:0000256" key="8">
    <source>
        <dbReference type="SAM" id="MobiDB-lite"/>
    </source>
</evidence>
<feature type="transmembrane region" description="Helical" evidence="7">
    <location>
        <begin position="450"/>
        <end position="474"/>
    </location>
</feature>
<dbReference type="AlphaFoldDB" id="A0A6F9DIQ4"/>
<evidence type="ECO:0000256" key="7">
    <source>
        <dbReference type="RuleBase" id="RU910716"/>
    </source>
</evidence>
<feature type="transmembrane region" description="Helical" evidence="7">
    <location>
        <begin position="55"/>
        <end position="79"/>
    </location>
</feature>
<dbReference type="PANTHER" id="PTHR16024:SF28">
    <property type="entry name" value="XK-RELATED PROTEIN"/>
    <property type="match status" value="1"/>
</dbReference>
<feature type="compositionally biased region" description="Basic and acidic residues" evidence="8">
    <location>
        <begin position="708"/>
        <end position="736"/>
    </location>
</feature>
<evidence type="ECO:0000256" key="6">
    <source>
        <dbReference type="ARBA" id="ARBA00023136"/>
    </source>
</evidence>
<feature type="transmembrane region" description="Helical" evidence="7">
    <location>
        <begin position="256"/>
        <end position="273"/>
    </location>
</feature>
<name>A0A6F9DIQ4_9ASCI</name>
<dbReference type="InterPro" id="IPR018629">
    <property type="entry name" value="XK-rel"/>
</dbReference>
<evidence type="ECO:0000256" key="2">
    <source>
        <dbReference type="ARBA" id="ARBA00008789"/>
    </source>
</evidence>
<dbReference type="EMBL" id="LR786923">
    <property type="protein sequence ID" value="CAB3262785.1"/>
    <property type="molecule type" value="mRNA"/>
</dbReference>
<keyword evidence="3" id="KW-1003">Cell membrane</keyword>
<feature type="region of interest" description="Disordered" evidence="8">
    <location>
        <begin position="643"/>
        <end position="928"/>
    </location>
</feature>
<feature type="transmembrane region" description="Helical" evidence="7">
    <location>
        <begin position="21"/>
        <end position="43"/>
    </location>
</feature>
<comment type="subcellular location">
    <subcellularLocation>
        <location evidence="1">Cell membrane</location>
        <topology evidence="1">Multi-pass membrane protein</topology>
    </subcellularLocation>
    <subcellularLocation>
        <location evidence="7">Membrane</location>
        <topology evidence="7">Multi-pass membrane protein</topology>
    </subcellularLocation>
</comment>
<evidence type="ECO:0000256" key="1">
    <source>
        <dbReference type="ARBA" id="ARBA00004651"/>
    </source>
</evidence>
<feature type="transmembrane region" description="Helical" evidence="7">
    <location>
        <begin position="308"/>
        <end position="329"/>
    </location>
</feature>
<feature type="compositionally biased region" description="Basic residues" evidence="8">
    <location>
        <begin position="663"/>
        <end position="675"/>
    </location>
</feature>
<feature type="compositionally biased region" description="Polar residues" evidence="8">
    <location>
        <begin position="680"/>
        <end position="698"/>
    </location>
</feature>
<evidence type="ECO:0000313" key="9">
    <source>
        <dbReference type="EMBL" id="CAB3262785.1"/>
    </source>
</evidence>
<protein>
    <recommendedName>
        <fullName evidence="7">XK-related protein</fullName>
    </recommendedName>
</protein>
<dbReference type="InterPro" id="IPR050895">
    <property type="entry name" value="XK-related_scramblase"/>
</dbReference>
<keyword evidence="5 7" id="KW-1133">Transmembrane helix</keyword>
<comment type="similarity">
    <text evidence="2 7">Belongs to the XK family.</text>
</comment>
<feature type="compositionally biased region" description="Basic and acidic residues" evidence="8">
    <location>
        <begin position="767"/>
        <end position="808"/>
    </location>
</feature>
<dbReference type="Pfam" id="PF09815">
    <property type="entry name" value="XK-related"/>
    <property type="match status" value="1"/>
</dbReference>
<proteinExistence type="evidence at transcript level"/>
<reference evidence="9" key="1">
    <citation type="submission" date="2020-04" db="EMBL/GenBank/DDBJ databases">
        <authorList>
            <person name="Neveu A P."/>
        </authorList>
    </citation>
    <scope>NUCLEOTIDE SEQUENCE</scope>
    <source>
        <tissue evidence="9">Whole embryo</tissue>
    </source>
</reference>
<keyword evidence="6 7" id="KW-0472">Membrane</keyword>
<organism evidence="9">
    <name type="scientific">Phallusia mammillata</name>
    <dbReference type="NCBI Taxonomy" id="59560"/>
    <lineage>
        <taxon>Eukaryota</taxon>
        <taxon>Metazoa</taxon>
        <taxon>Chordata</taxon>
        <taxon>Tunicata</taxon>
        <taxon>Ascidiacea</taxon>
        <taxon>Phlebobranchia</taxon>
        <taxon>Ascidiidae</taxon>
        <taxon>Phallusia</taxon>
    </lineage>
</organism>
<accession>A0A6F9DIQ4</accession>
<evidence type="ECO:0000256" key="3">
    <source>
        <dbReference type="ARBA" id="ARBA00022475"/>
    </source>
</evidence>
<sequence>MGREKQDKCCAFEFPDIPTPWLLFIEFAFTFGTTIVYFADIVTDFITLRVYWINGWYYAFGISLSFIILPSILLAVLEYRFLKKTHGKKFTWKTIIFRTILNIPLQLTLIWYHCRLSYTFFSNWLDHVRGVTKKRKTPSQWYDPTTLERSRGASLSSLNELEYYHRTGTDNNEDSNLHDSAAVFPPANMSLSMHSLAAIDGAEGDKEKSSWWQRLTREQWLSHLNTMKLSESMLESLPQLLINLYLIAYYKEAIAIQYLSAVLSYLSLCGGVVRYDKTRKDNEADQWMVDRTLLHSRASHTRLEWPQILFVTLYKGSFLAARILAFVFFTLFYSWYILIPILIHWGVILCYFVYRWYPDFSKVTRQLQQADYKYRAYLFLSHDFLSVFHASLMAIFIHVRPYYHAFIDQPYCFMFWYYVVYVTENIALFLLPGIILSLQGKDDSLNYYQYYILMATDLFLNAAGCALCTIYYLAVHKMRAFTAHAYPTASNMLCCCCGSRQQDIDDDEDYWLPVRSGWTVCKQAETSEIFFLTKDQLKSFHQTYNTVVRKDRLKGRAVECFIDDRCKIFYAPRSKMKPMKDRGYYPDTLPRPSLRKLKDPAPAHNDLIPEEEVIFLEEHDPPEPRSSRSESPERNVAFNVEEMSPETADVHRAPEEPAVVKRPVPKARTSIKKVRPQLAGETSQTPLVNNADSGTNPISEEAELPDVSTEREYETPRQLEDDIAPKRPTRSKDSSRKSSGKSNRNPTFMRKKDEDDLKQTPPIIHSPHVEKDASRKPQEDDQKFTKTPDKRNRSNRRMVSEPRDDRLSSKRTGANREGPNVPNITPARSDSSGTPRSSDKDPYSSRSSGSRKAVDSYDSRAAPSSGERGDETRSSSSRPEDRRKEPYIPSNPPNTKSPRIQDDDKIDEESGNNEDITNELPGWQQTWI</sequence>
<dbReference type="GO" id="GO:0005886">
    <property type="term" value="C:plasma membrane"/>
    <property type="evidence" value="ECO:0007669"/>
    <property type="project" value="UniProtKB-SubCell"/>
</dbReference>
<feature type="transmembrane region" description="Helical" evidence="7">
    <location>
        <begin position="335"/>
        <end position="357"/>
    </location>
</feature>
<dbReference type="PANTHER" id="PTHR16024">
    <property type="entry name" value="XK-RELATED PROTEIN"/>
    <property type="match status" value="1"/>
</dbReference>
<evidence type="ECO:0000256" key="4">
    <source>
        <dbReference type="ARBA" id="ARBA00022692"/>
    </source>
</evidence>
<keyword evidence="4 7" id="KW-0812">Transmembrane</keyword>
<feature type="compositionally biased region" description="Basic and acidic residues" evidence="8">
    <location>
        <begin position="867"/>
        <end position="886"/>
    </location>
</feature>
<feature type="transmembrane region" description="Helical" evidence="7">
    <location>
        <begin position="415"/>
        <end position="438"/>
    </location>
</feature>
<feature type="transmembrane region" description="Helical" evidence="7">
    <location>
        <begin position="377"/>
        <end position="403"/>
    </location>
</feature>